<proteinExistence type="predicted"/>
<dbReference type="AlphaFoldDB" id="A0A401TSN8"/>
<evidence type="ECO:0000256" key="1">
    <source>
        <dbReference type="SAM" id="MobiDB-lite"/>
    </source>
</evidence>
<reference evidence="2 3" key="1">
    <citation type="journal article" date="2018" name="Nat. Ecol. Evol.">
        <title>Shark genomes provide insights into elasmobranch evolution and the origin of vertebrates.</title>
        <authorList>
            <person name="Hara Y"/>
            <person name="Yamaguchi K"/>
            <person name="Onimaru K"/>
            <person name="Kadota M"/>
            <person name="Koyanagi M"/>
            <person name="Keeley SD"/>
            <person name="Tatsumi K"/>
            <person name="Tanaka K"/>
            <person name="Motone F"/>
            <person name="Kageyama Y"/>
            <person name="Nozu R"/>
            <person name="Adachi N"/>
            <person name="Nishimura O"/>
            <person name="Nakagawa R"/>
            <person name="Tanegashima C"/>
            <person name="Kiyatake I"/>
            <person name="Matsumoto R"/>
            <person name="Murakumo K"/>
            <person name="Nishida K"/>
            <person name="Terakita A"/>
            <person name="Kuratani S"/>
            <person name="Sato K"/>
            <person name="Hyodo S Kuraku.S."/>
        </authorList>
    </citation>
    <scope>NUCLEOTIDE SEQUENCE [LARGE SCALE GENOMIC DNA]</scope>
</reference>
<feature type="region of interest" description="Disordered" evidence="1">
    <location>
        <begin position="33"/>
        <end position="74"/>
    </location>
</feature>
<accession>A0A401TSN8</accession>
<gene>
    <name evidence="2" type="ORF">chiPu_0029779</name>
</gene>
<keyword evidence="3" id="KW-1185">Reference proteome</keyword>
<feature type="non-terminal residue" evidence="2">
    <location>
        <position position="1"/>
    </location>
</feature>
<sequence length="90" mass="9779">GDIEGRERFIKGWGAGGKAGHCEGWERVRWSTPDSCSHHLRPRVANATSQDRQRSVTRSAAASPHSDSLLTRSDGCVAPVRLAPQMAQNV</sequence>
<organism evidence="2 3">
    <name type="scientific">Chiloscyllium punctatum</name>
    <name type="common">Brownbanded bambooshark</name>
    <name type="synonym">Hemiscyllium punctatum</name>
    <dbReference type="NCBI Taxonomy" id="137246"/>
    <lineage>
        <taxon>Eukaryota</taxon>
        <taxon>Metazoa</taxon>
        <taxon>Chordata</taxon>
        <taxon>Craniata</taxon>
        <taxon>Vertebrata</taxon>
        <taxon>Chondrichthyes</taxon>
        <taxon>Elasmobranchii</taxon>
        <taxon>Galeomorphii</taxon>
        <taxon>Galeoidea</taxon>
        <taxon>Orectolobiformes</taxon>
        <taxon>Hemiscylliidae</taxon>
        <taxon>Chiloscyllium</taxon>
    </lineage>
</organism>
<evidence type="ECO:0000313" key="3">
    <source>
        <dbReference type="Proteomes" id="UP000287033"/>
    </source>
</evidence>
<dbReference type="Proteomes" id="UP000287033">
    <property type="component" value="Unassembled WGS sequence"/>
</dbReference>
<protein>
    <submittedName>
        <fullName evidence="2">Uncharacterized protein</fullName>
    </submittedName>
</protein>
<dbReference type="EMBL" id="BEZZ01165773">
    <property type="protein sequence ID" value="GCC45664.1"/>
    <property type="molecule type" value="Genomic_DNA"/>
</dbReference>
<evidence type="ECO:0000313" key="2">
    <source>
        <dbReference type="EMBL" id="GCC45664.1"/>
    </source>
</evidence>
<feature type="compositionally biased region" description="Polar residues" evidence="1">
    <location>
        <begin position="46"/>
        <end position="71"/>
    </location>
</feature>
<name>A0A401TSN8_CHIPU</name>
<comment type="caution">
    <text evidence="2">The sequence shown here is derived from an EMBL/GenBank/DDBJ whole genome shotgun (WGS) entry which is preliminary data.</text>
</comment>